<keyword evidence="14" id="KW-0670">Pyruvate</keyword>
<feature type="binding site" evidence="13">
    <location>
        <position position="197"/>
    </location>
    <ligand>
        <name>Mn(2+)</name>
        <dbReference type="ChEBI" id="CHEBI:29035"/>
    </ligand>
</feature>
<feature type="binding site" evidence="13">
    <location>
        <position position="197"/>
    </location>
    <ligand>
        <name>ATP</name>
        <dbReference type="ChEBI" id="CHEBI:30616"/>
    </ligand>
</feature>
<dbReference type="NCBIfam" id="NF006820">
    <property type="entry name" value="PRK09344.1-2"/>
    <property type="match status" value="1"/>
</dbReference>
<dbReference type="Pfam" id="PF01293">
    <property type="entry name" value="PEPCK_ATP"/>
    <property type="match status" value="1"/>
</dbReference>
<comment type="catalytic activity">
    <reaction evidence="12 13">
        <text>oxaloacetate + ATP = phosphoenolpyruvate + ADP + CO2</text>
        <dbReference type="Rhea" id="RHEA:18617"/>
        <dbReference type="ChEBI" id="CHEBI:16452"/>
        <dbReference type="ChEBI" id="CHEBI:16526"/>
        <dbReference type="ChEBI" id="CHEBI:30616"/>
        <dbReference type="ChEBI" id="CHEBI:58702"/>
        <dbReference type="ChEBI" id="CHEBI:456216"/>
        <dbReference type="EC" id="4.1.1.49"/>
    </reaction>
</comment>
<dbReference type="CDD" id="cd00484">
    <property type="entry name" value="PEPCK_ATP"/>
    <property type="match status" value="1"/>
</dbReference>
<keyword evidence="9 13" id="KW-0067">ATP-binding</keyword>
<dbReference type="EMBL" id="AP023366">
    <property type="protein sequence ID" value="BCJ86778.1"/>
    <property type="molecule type" value="Genomic_DNA"/>
</dbReference>
<dbReference type="GO" id="GO:0004612">
    <property type="term" value="F:phosphoenolpyruvate carboxykinase (ATP) activity"/>
    <property type="evidence" value="ECO:0007669"/>
    <property type="project" value="UniProtKB-UniRule"/>
</dbReference>
<evidence type="ECO:0000256" key="3">
    <source>
        <dbReference type="ARBA" id="ARBA00012363"/>
    </source>
</evidence>
<comment type="similarity">
    <text evidence="2 13">Belongs to the phosphoenolpyruvate carboxykinase (ATP) family.</text>
</comment>
<dbReference type="InterPro" id="IPR001272">
    <property type="entry name" value="PEP_carboxykinase_ATP"/>
</dbReference>
<dbReference type="AlphaFoldDB" id="A0A7I8D9F4"/>
<evidence type="ECO:0000256" key="6">
    <source>
        <dbReference type="ARBA" id="ARBA00022723"/>
    </source>
</evidence>
<feature type="binding site" evidence="13">
    <location>
        <position position="443"/>
    </location>
    <ligand>
        <name>ATP</name>
        <dbReference type="ChEBI" id="CHEBI:30616"/>
    </ligand>
</feature>
<gene>
    <name evidence="13" type="primary">pckA</name>
    <name evidence="14" type="ORF">skT53_17630</name>
</gene>
<dbReference type="Gene3D" id="2.170.8.10">
    <property type="entry name" value="Phosphoenolpyruvate Carboxykinase, domain 2"/>
    <property type="match status" value="1"/>
</dbReference>
<comment type="pathway">
    <text evidence="1 13">Carbohydrate biosynthesis; gluconeogenesis.</text>
</comment>
<dbReference type="GO" id="GO:0006094">
    <property type="term" value="P:gluconeogenesis"/>
    <property type="evidence" value="ECO:0007669"/>
    <property type="project" value="UniProtKB-UniRule"/>
</dbReference>
<keyword evidence="7 13" id="KW-0547">Nucleotide-binding</keyword>
<evidence type="ECO:0000313" key="15">
    <source>
        <dbReference type="Proteomes" id="UP000593802"/>
    </source>
</evidence>
<dbReference type="NCBIfam" id="TIGR00224">
    <property type="entry name" value="pckA"/>
    <property type="match status" value="1"/>
</dbReference>
<dbReference type="GO" id="GO:0016301">
    <property type="term" value="F:kinase activity"/>
    <property type="evidence" value="ECO:0007669"/>
    <property type="project" value="UniProtKB-KW"/>
</dbReference>
<feature type="binding site" evidence="13">
    <location>
        <position position="318"/>
    </location>
    <ligand>
        <name>ATP</name>
        <dbReference type="ChEBI" id="CHEBI:30616"/>
    </ligand>
</feature>
<dbReference type="PIRSF" id="PIRSF006294">
    <property type="entry name" value="PEP_crbxkin"/>
    <property type="match status" value="1"/>
</dbReference>
<comment type="function">
    <text evidence="13">Involved in the gluconeogenesis. Catalyzes the conversion of oxaloacetate (OAA) to phosphoenolpyruvate (PEP) through direct phosphoryl transfer between the nucleoside triphosphate and OAA.</text>
</comment>
<evidence type="ECO:0000256" key="12">
    <source>
        <dbReference type="ARBA" id="ARBA00047371"/>
    </source>
</evidence>
<feature type="binding site" evidence="13">
    <location>
        <position position="56"/>
    </location>
    <ligand>
        <name>substrate</name>
    </ligand>
</feature>
<comment type="caution">
    <text evidence="13">Lacks conserved residue(s) required for the propagation of feature annotation.</text>
</comment>
<evidence type="ECO:0000256" key="1">
    <source>
        <dbReference type="ARBA" id="ARBA00004742"/>
    </source>
</evidence>
<dbReference type="InterPro" id="IPR013035">
    <property type="entry name" value="PEP_carboxykinase_C"/>
</dbReference>
<evidence type="ECO:0000256" key="7">
    <source>
        <dbReference type="ARBA" id="ARBA00022741"/>
    </source>
</evidence>
<dbReference type="RefSeq" id="WP_200760739.1">
    <property type="nucleotide sequence ID" value="NZ_AP023366.1"/>
</dbReference>
<dbReference type="KEGG" id="eff:skT53_17630"/>
<keyword evidence="6 13" id="KW-0479">Metal-binding</keyword>
<dbReference type="InterPro" id="IPR008210">
    <property type="entry name" value="PEP_carboxykinase_N"/>
</dbReference>
<feature type="binding site" evidence="13">
    <location>
        <position position="281"/>
    </location>
    <ligand>
        <name>ATP</name>
        <dbReference type="ChEBI" id="CHEBI:30616"/>
    </ligand>
</feature>
<evidence type="ECO:0000256" key="10">
    <source>
        <dbReference type="ARBA" id="ARBA00023211"/>
    </source>
</evidence>
<dbReference type="NCBIfam" id="NF006821">
    <property type="entry name" value="PRK09344.1-3"/>
    <property type="match status" value="1"/>
</dbReference>
<comment type="cofactor">
    <cofactor evidence="13">
        <name>Mn(2+)</name>
        <dbReference type="ChEBI" id="CHEBI:29035"/>
    </cofactor>
    <text evidence="13">Binds 1 Mn(2+) ion per subunit.</text>
</comment>
<dbReference type="SUPFAM" id="SSF68923">
    <property type="entry name" value="PEP carboxykinase N-terminal domain"/>
    <property type="match status" value="1"/>
</dbReference>
<dbReference type="HAMAP" id="MF_00453">
    <property type="entry name" value="PEPCK_ATP"/>
    <property type="match status" value="1"/>
</dbReference>
<feature type="binding site" evidence="13">
    <location>
        <position position="318"/>
    </location>
    <ligand>
        <name>substrate</name>
    </ligand>
</feature>
<feature type="binding site" evidence="13">
    <location>
        <position position="216"/>
    </location>
    <ligand>
        <name>ATP</name>
        <dbReference type="ChEBI" id="CHEBI:30616"/>
    </ligand>
</feature>
<dbReference type="SUPFAM" id="SSF53795">
    <property type="entry name" value="PEP carboxykinase-like"/>
    <property type="match status" value="1"/>
</dbReference>
<dbReference type="EC" id="4.1.1.49" evidence="3 13"/>
<evidence type="ECO:0000256" key="5">
    <source>
        <dbReference type="ARBA" id="ARBA00022490"/>
    </source>
</evidence>
<organism evidence="14 15">
    <name type="scientific">Effusibacillus dendaii</name>
    <dbReference type="NCBI Taxonomy" id="2743772"/>
    <lineage>
        <taxon>Bacteria</taxon>
        <taxon>Bacillati</taxon>
        <taxon>Bacillota</taxon>
        <taxon>Bacilli</taxon>
        <taxon>Bacillales</taxon>
        <taxon>Alicyclobacillaceae</taxon>
        <taxon>Effusibacillus</taxon>
    </lineage>
</organism>
<evidence type="ECO:0000256" key="11">
    <source>
        <dbReference type="ARBA" id="ARBA00023239"/>
    </source>
</evidence>
<evidence type="ECO:0000313" key="14">
    <source>
        <dbReference type="EMBL" id="BCJ86778.1"/>
    </source>
</evidence>
<reference evidence="14 15" key="1">
    <citation type="submission" date="2020-08" db="EMBL/GenBank/DDBJ databases">
        <title>Complete Genome Sequence of Effusibacillus dendaii Strain skT53, Isolated from Farmland soil.</title>
        <authorList>
            <person name="Konishi T."/>
            <person name="Kawasaki H."/>
        </authorList>
    </citation>
    <scope>NUCLEOTIDE SEQUENCE [LARGE SCALE GENOMIC DNA]</scope>
    <source>
        <strain evidence="15">skT53</strain>
    </source>
</reference>
<dbReference type="Proteomes" id="UP000593802">
    <property type="component" value="Chromosome"/>
</dbReference>
<dbReference type="GO" id="GO:0005524">
    <property type="term" value="F:ATP binding"/>
    <property type="evidence" value="ECO:0007669"/>
    <property type="project" value="UniProtKB-UniRule"/>
</dbReference>
<name>A0A7I8D9F4_9BACL</name>
<dbReference type="FunFam" id="3.40.449.10:FF:000001">
    <property type="entry name" value="Phosphoenolpyruvate carboxykinase (ATP)"/>
    <property type="match status" value="1"/>
</dbReference>
<dbReference type="PANTHER" id="PTHR30031">
    <property type="entry name" value="PHOSPHOENOLPYRUVATE CARBOXYKINASE ATP"/>
    <property type="match status" value="1"/>
</dbReference>
<evidence type="ECO:0000256" key="9">
    <source>
        <dbReference type="ARBA" id="ARBA00022840"/>
    </source>
</evidence>
<keyword evidence="11 13" id="KW-0456">Lyase</keyword>
<dbReference type="GO" id="GO:0046872">
    <property type="term" value="F:metal ion binding"/>
    <property type="evidence" value="ECO:0007669"/>
    <property type="project" value="UniProtKB-KW"/>
</dbReference>
<feature type="binding site" evidence="13">
    <location>
        <position position="253"/>
    </location>
    <ligand>
        <name>Mn(2+)</name>
        <dbReference type="ChEBI" id="CHEBI:29035"/>
    </ligand>
</feature>
<feature type="binding site" evidence="13">
    <location>
        <position position="191"/>
    </location>
    <ligand>
        <name>substrate</name>
    </ligand>
</feature>
<comment type="subcellular location">
    <subcellularLocation>
        <location evidence="13">Cytoplasm</location>
    </subcellularLocation>
</comment>
<dbReference type="PANTHER" id="PTHR30031:SF0">
    <property type="entry name" value="PHOSPHOENOLPYRUVATE CARBOXYKINASE (ATP)"/>
    <property type="match status" value="1"/>
</dbReference>
<evidence type="ECO:0000256" key="8">
    <source>
        <dbReference type="ARBA" id="ARBA00022793"/>
    </source>
</evidence>
<keyword evidence="14" id="KW-0808">Transferase</keyword>
<keyword evidence="8 13" id="KW-0210">Decarboxylase</keyword>
<dbReference type="InterPro" id="IPR015994">
    <property type="entry name" value="PEPCK_ATP_CS"/>
</dbReference>
<evidence type="ECO:0000256" key="2">
    <source>
        <dbReference type="ARBA" id="ARBA00006052"/>
    </source>
</evidence>
<feature type="binding site" evidence="13">
    <location>
        <position position="197"/>
    </location>
    <ligand>
        <name>substrate</name>
    </ligand>
</feature>
<keyword evidence="5 13" id="KW-0963">Cytoplasm</keyword>
<dbReference type="UniPathway" id="UPA00138"/>
<keyword evidence="15" id="KW-1185">Reference proteome</keyword>
<dbReference type="PROSITE" id="PS00532">
    <property type="entry name" value="PEPCK_ATP"/>
    <property type="match status" value="1"/>
</dbReference>
<dbReference type="Gene3D" id="3.40.449.10">
    <property type="entry name" value="Phosphoenolpyruvate Carboxykinase, domain 1"/>
    <property type="match status" value="1"/>
</dbReference>
<feature type="binding site" evidence="13">
    <location>
        <begin position="232"/>
        <end position="240"/>
    </location>
    <ligand>
        <name>ATP</name>
        <dbReference type="ChEBI" id="CHEBI:30616"/>
    </ligand>
</feature>
<keyword evidence="14" id="KW-0418">Kinase</keyword>
<feature type="binding site" evidence="13">
    <location>
        <position position="216"/>
    </location>
    <ligand>
        <name>Mn(2+)</name>
        <dbReference type="ChEBI" id="CHEBI:29035"/>
    </ligand>
</feature>
<accession>A0A7I8D9F4</accession>
<dbReference type="Gene3D" id="3.90.228.20">
    <property type="match status" value="1"/>
</dbReference>
<proteinExistence type="inferred from homology"/>
<sequence length="526" mass="58077">MNVNASTVDLDQILKSDRVHFRLSVPELVEAAVARKEGVLSSTGALRATTGKYTGRSPKDKFIVDTPAVHNHIAWGPVNQPISSEKFDQLYERALDYLKNRELFVFDGFAGADKKYRLPIRIINEYAWHNLFVHQLFIRPTAEELKTHKPEFTVIGVPGLQADPAEDGTNSETFIILNLEKKIVLIGGTEYAGEMKKSIFSALNYLLPMRDVFPMHCSANVGEKGDVTLFFGLSGTGKTTLSADPNRRLIGDDEHGWSDHGVFNFEGGCYAKCINLSEEKEPQIWNSIKFGAVLENVTLDETTRVADYDDASLTENTRAAYPVDYIPGAVIPGVAGHPNVVVFLTADAFGVLPPISKLSREQAMYHFLSGYTSKLAGTERGVTEPEATFSTCFGSPFLPLYPHVYAEMLGKRIDQHNAKVYLLNTGWSGGPYGVGKRMNLAYTRAMVTAAINGSIEKANFTSDPIFGVLVPDQIEGVPSEVLNPRNTWADKQAYDDMARHLAGLFVKNFEKFPTASEQIRQAGPKL</sequence>
<keyword evidence="4 13" id="KW-0312">Gluconeogenesis</keyword>
<keyword evidence="10 13" id="KW-0464">Manganese</keyword>
<evidence type="ECO:0000256" key="13">
    <source>
        <dbReference type="HAMAP-Rule" id="MF_00453"/>
    </source>
</evidence>
<dbReference type="FunFam" id="2.170.8.10:FF:000001">
    <property type="entry name" value="Phosphoenolpyruvate carboxykinase (ATP)"/>
    <property type="match status" value="1"/>
</dbReference>
<protein>
    <recommendedName>
        <fullName evidence="3 13">Phosphoenolpyruvate carboxykinase (ATP)</fullName>
        <shortName evidence="13">PCK</shortName>
        <shortName evidence="13">PEP carboxykinase</shortName>
        <shortName evidence="13">PEPCK</shortName>
        <ecNumber evidence="3 13">4.1.1.49</ecNumber>
    </recommendedName>
</protein>
<evidence type="ECO:0000256" key="4">
    <source>
        <dbReference type="ARBA" id="ARBA00022432"/>
    </source>
</evidence>
<dbReference type="GO" id="GO:0005829">
    <property type="term" value="C:cytosol"/>
    <property type="evidence" value="ECO:0007669"/>
    <property type="project" value="TreeGrafter"/>
</dbReference>